<keyword evidence="5" id="KW-1185">Reference proteome</keyword>
<dbReference type="InterPro" id="IPR002559">
    <property type="entry name" value="Transposase_11"/>
</dbReference>
<dbReference type="PANTHER" id="PTHR30007">
    <property type="entry name" value="PHP DOMAIN PROTEIN"/>
    <property type="match status" value="1"/>
</dbReference>
<gene>
    <name evidence="4" type="ORF">OHU27_00225</name>
</gene>
<dbReference type="RefSeq" id="WP_406261853.1">
    <property type="nucleotide sequence ID" value="NZ_CP108125.1"/>
</dbReference>
<dbReference type="Proteomes" id="UP001622690">
    <property type="component" value="Chromosome"/>
</dbReference>
<organism evidence="4 5">
    <name type="scientific">Streptomyces nigra</name>
    <dbReference type="NCBI Taxonomy" id="1827580"/>
    <lineage>
        <taxon>Bacteria</taxon>
        <taxon>Bacillati</taxon>
        <taxon>Actinomycetota</taxon>
        <taxon>Actinomycetes</taxon>
        <taxon>Kitasatosporales</taxon>
        <taxon>Streptomycetaceae</taxon>
        <taxon>Streptomyces</taxon>
    </lineage>
</organism>
<feature type="domain" description="Insertion element IS402-like" evidence="3">
    <location>
        <begin position="21"/>
        <end position="99"/>
    </location>
</feature>
<evidence type="ECO:0000313" key="4">
    <source>
        <dbReference type="EMBL" id="WTO87433.1"/>
    </source>
</evidence>
<feature type="region of interest" description="Disordered" evidence="1">
    <location>
        <begin position="123"/>
        <end position="145"/>
    </location>
</feature>
<dbReference type="InterPro" id="IPR025161">
    <property type="entry name" value="IS402-like_dom"/>
</dbReference>
<reference evidence="4 5" key="1">
    <citation type="submission" date="2022-10" db="EMBL/GenBank/DDBJ databases">
        <title>The complete genomes of actinobacterial strains from the NBC collection.</title>
        <authorList>
            <person name="Joergensen T.S."/>
            <person name="Alvarez Arevalo M."/>
            <person name="Sterndorff E.B."/>
            <person name="Faurdal D."/>
            <person name="Vuksanovic O."/>
            <person name="Mourched A.-S."/>
            <person name="Charusanti P."/>
            <person name="Shaw S."/>
            <person name="Blin K."/>
            <person name="Weber T."/>
        </authorList>
    </citation>
    <scope>NUCLEOTIDE SEQUENCE [LARGE SCALE GENOMIC DNA]</scope>
    <source>
        <strain evidence="4 5">NBC_00206</strain>
    </source>
</reference>
<dbReference type="Pfam" id="PF13340">
    <property type="entry name" value="DUF4096"/>
    <property type="match status" value="1"/>
</dbReference>
<dbReference type="Pfam" id="PF01609">
    <property type="entry name" value="DDE_Tnp_1"/>
    <property type="match status" value="1"/>
</dbReference>
<sequence length="294" mass="33913">MPCPGRELNVRSGVGTSPWIVSDELWDRLEPLLPQRERRFRYPGRKPLPNRAVLCGILYVLHTGIQWEYLPRDLGLGSGMTCWRRLRDWNEAGVWQRLHEVLLAELNAAARLDWSRCVVDSARQGAKRGPHTGPSPVDRGRAGSKHHLITDGHGTPLAVLLTGGNRNDVTQLMPLLDAIPPVRGRVGHPRRKPDSLFADRGYDRDIYRDRVRARGIVPAIARRGTLHGTYRWVVERSFAWLHGFRRLRIRWERRADIHEAFLRLACCLITDRQLRALRGHWNRWAPYGCPWLMP</sequence>
<evidence type="ECO:0000259" key="2">
    <source>
        <dbReference type="Pfam" id="PF01609"/>
    </source>
</evidence>
<dbReference type="NCBIfam" id="NF033580">
    <property type="entry name" value="transpos_IS5_3"/>
    <property type="match status" value="1"/>
</dbReference>
<proteinExistence type="predicted"/>
<feature type="domain" description="Transposase IS4-like" evidence="2">
    <location>
        <begin position="134"/>
        <end position="268"/>
    </location>
</feature>
<evidence type="ECO:0000259" key="3">
    <source>
        <dbReference type="Pfam" id="PF13340"/>
    </source>
</evidence>
<evidence type="ECO:0000256" key="1">
    <source>
        <dbReference type="SAM" id="MobiDB-lite"/>
    </source>
</evidence>
<dbReference type="PANTHER" id="PTHR30007:SF1">
    <property type="entry name" value="BLR1914 PROTEIN"/>
    <property type="match status" value="1"/>
</dbReference>
<protein>
    <submittedName>
        <fullName evidence="4">IS5 family transposase</fullName>
    </submittedName>
</protein>
<evidence type="ECO:0000313" key="5">
    <source>
        <dbReference type="Proteomes" id="UP001622690"/>
    </source>
</evidence>
<accession>A0ABZ1J8A9</accession>
<dbReference type="EMBL" id="CP108125">
    <property type="protein sequence ID" value="WTO87433.1"/>
    <property type="molecule type" value="Genomic_DNA"/>
</dbReference>
<name>A0ABZ1J8A9_9ACTN</name>